<dbReference type="PANTHER" id="PTHR43744">
    <property type="entry name" value="ABC TRANSPORTER PERMEASE PROTEIN MG189-RELATED-RELATED"/>
    <property type="match status" value="1"/>
</dbReference>
<name>A0A1B2DRH3_9BACL</name>
<sequence>MTPKFIQKLARNGIAWLLSLVTFLPLYLIIVNSLKDQMGASSMSIALPKALHWSNYAIVVEQGKLLQSFLNSLLYAVGSTVLGIALAAIAAYIFARNQSRLNRFMYFFVILGIAMPINFVTLTKVMQFTHLINTQLGMVILLAVMSIPFSVFLIYGFVGSVPRELDEAGIVDGCSPLRLFYSIVAPLLTPVIVTVGILNFMGAWNDFVLPLYYLNDSNMWPMTLAVYNFFGRFSVNWNLVSADIVLTTLPVIIIYLLGQKYIISGMTSGSVKG</sequence>
<protein>
    <submittedName>
        <fullName evidence="9">ABC transporter permease</fullName>
    </submittedName>
</protein>
<dbReference type="PROSITE" id="PS50928">
    <property type="entry name" value="ABC_TM1"/>
    <property type="match status" value="1"/>
</dbReference>
<evidence type="ECO:0000256" key="1">
    <source>
        <dbReference type="ARBA" id="ARBA00004651"/>
    </source>
</evidence>
<dbReference type="GO" id="GO:0005886">
    <property type="term" value="C:plasma membrane"/>
    <property type="evidence" value="ECO:0007669"/>
    <property type="project" value="UniProtKB-SubCell"/>
</dbReference>
<dbReference type="GO" id="GO:0055085">
    <property type="term" value="P:transmembrane transport"/>
    <property type="evidence" value="ECO:0007669"/>
    <property type="project" value="InterPro"/>
</dbReference>
<feature type="transmembrane region" description="Helical" evidence="7">
    <location>
        <begin position="106"/>
        <end position="126"/>
    </location>
</feature>
<feature type="transmembrane region" description="Helical" evidence="7">
    <location>
        <begin position="237"/>
        <end position="258"/>
    </location>
</feature>
<comment type="similarity">
    <text evidence="7">Belongs to the binding-protein-dependent transport system permease family.</text>
</comment>
<evidence type="ECO:0000256" key="2">
    <source>
        <dbReference type="ARBA" id="ARBA00022448"/>
    </source>
</evidence>
<dbReference type="InterPro" id="IPR000515">
    <property type="entry name" value="MetI-like"/>
</dbReference>
<dbReference type="PANTHER" id="PTHR43744:SF12">
    <property type="entry name" value="ABC TRANSPORTER PERMEASE PROTEIN MG189-RELATED"/>
    <property type="match status" value="1"/>
</dbReference>
<evidence type="ECO:0000256" key="6">
    <source>
        <dbReference type="ARBA" id="ARBA00023136"/>
    </source>
</evidence>
<dbReference type="EMBL" id="CP016808">
    <property type="protein sequence ID" value="ANY70323.1"/>
    <property type="molecule type" value="Genomic_DNA"/>
</dbReference>
<gene>
    <name evidence="9" type="ORF">BBD42_30370</name>
</gene>
<feature type="transmembrane region" description="Helical" evidence="7">
    <location>
        <begin position="179"/>
        <end position="204"/>
    </location>
</feature>
<dbReference type="AlphaFoldDB" id="A0A1B2DRH3"/>
<keyword evidence="3" id="KW-1003">Cell membrane</keyword>
<evidence type="ECO:0000256" key="5">
    <source>
        <dbReference type="ARBA" id="ARBA00022989"/>
    </source>
</evidence>
<evidence type="ECO:0000256" key="7">
    <source>
        <dbReference type="RuleBase" id="RU363032"/>
    </source>
</evidence>
<keyword evidence="5 7" id="KW-1133">Transmembrane helix</keyword>
<dbReference type="InterPro" id="IPR035906">
    <property type="entry name" value="MetI-like_sf"/>
</dbReference>
<evidence type="ECO:0000313" key="9">
    <source>
        <dbReference type="EMBL" id="ANY70323.1"/>
    </source>
</evidence>
<dbReference type="SUPFAM" id="SSF161098">
    <property type="entry name" value="MetI-like"/>
    <property type="match status" value="1"/>
</dbReference>
<keyword evidence="4 7" id="KW-0812">Transmembrane</keyword>
<feature type="transmembrane region" description="Helical" evidence="7">
    <location>
        <begin position="138"/>
        <end position="158"/>
    </location>
</feature>
<feature type="transmembrane region" description="Helical" evidence="7">
    <location>
        <begin position="73"/>
        <end position="94"/>
    </location>
</feature>
<feature type="transmembrane region" description="Helical" evidence="7">
    <location>
        <begin position="12"/>
        <end position="34"/>
    </location>
</feature>
<accession>A0A1B2DRH3</accession>
<comment type="subcellular location">
    <subcellularLocation>
        <location evidence="1 7">Cell membrane</location>
        <topology evidence="1 7">Multi-pass membrane protein</topology>
    </subcellularLocation>
</comment>
<dbReference type="Pfam" id="PF00528">
    <property type="entry name" value="BPD_transp_1"/>
    <property type="match status" value="1"/>
</dbReference>
<evidence type="ECO:0000259" key="8">
    <source>
        <dbReference type="PROSITE" id="PS50928"/>
    </source>
</evidence>
<keyword evidence="2 7" id="KW-0813">Transport</keyword>
<dbReference type="CDD" id="cd06261">
    <property type="entry name" value="TM_PBP2"/>
    <property type="match status" value="1"/>
</dbReference>
<reference evidence="9" key="1">
    <citation type="submission" date="2016-08" db="EMBL/GenBank/DDBJ databases">
        <title>Complete Genome Seqeunce of Paenibacillus sp. BIHB 4019 from tea rhizoplane.</title>
        <authorList>
            <person name="Thakur R."/>
            <person name="Swarnkar M.K."/>
            <person name="Gulati A."/>
        </authorList>
    </citation>
    <scope>NUCLEOTIDE SEQUENCE [LARGE SCALE GENOMIC DNA]</scope>
    <source>
        <strain evidence="9">BIHB4019</strain>
    </source>
</reference>
<keyword evidence="6 7" id="KW-0472">Membrane</keyword>
<proteinExistence type="inferred from homology"/>
<feature type="domain" description="ABC transmembrane type-1" evidence="8">
    <location>
        <begin position="69"/>
        <end position="258"/>
    </location>
</feature>
<dbReference type="RefSeq" id="WP_056040001.1">
    <property type="nucleotide sequence ID" value="NZ_CP016808.1"/>
</dbReference>
<organism evidence="9">
    <name type="scientific">Paenibacillus sp. BIHB 4019</name>
    <dbReference type="NCBI Taxonomy" id="1870819"/>
    <lineage>
        <taxon>Bacteria</taxon>
        <taxon>Bacillati</taxon>
        <taxon>Bacillota</taxon>
        <taxon>Bacilli</taxon>
        <taxon>Bacillales</taxon>
        <taxon>Paenibacillaceae</taxon>
        <taxon>Paenibacillus</taxon>
    </lineage>
</organism>
<dbReference type="Gene3D" id="1.10.3720.10">
    <property type="entry name" value="MetI-like"/>
    <property type="match status" value="1"/>
</dbReference>
<evidence type="ECO:0000256" key="4">
    <source>
        <dbReference type="ARBA" id="ARBA00022692"/>
    </source>
</evidence>
<evidence type="ECO:0000256" key="3">
    <source>
        <dbReference type="ARBA" id="ARBA00022475"/>
    </source>
</evidence>